<proteinExistence type="predicted"/>
<dbReference type="VEuPathDB" id="FungiDB:BD410DRAFT_182700"/>
<name>A0A4Y7Q6G5_9AGAM</name>
<dbReference type="EMBL" id="ML170172">
    <property type="protein sequence ID" value="TDL22916.1"/>
    <property type="molecule type" value="Genomic_DNA"/>
</dbReference>
<organism evidence="2 3">
    <name type="scientific">Rickenella mellea</name>
    <dbReference type="NCBI Taxonomy" id="50990"/>
    <lineage>
        <taxon>Eukaryota</taxon>
        <taxon>Fungi</taxon>
        <taxon>Dikarya</taxon>
        <taxon>Basidiomycota</taxon>
        <taxon>Agaricomycotina</taxon>
        <taxon>Agaricomycetes</taxon>
        <taxon>Hymenochaetales</taxon>
        <taxon>Rickenellaceae</taxon>
        <taxon>Rickenella</taxon>
    </lineage>
</organism>
<dbReference type="AlphaFoldDB" id="A0A4Y7Q6G5"/>
<feature type="region of interest" description="Disordered" evidence="1">
    <location>
        <begin position="1"/>
        <end position="22"/>
    </location>
</feature>
<accession>A0A4Y7Q6G5</accession>
<evidence type="ECO:0000313" key="3">
    <source>
        <dbReference type="Proteomes" id="UP000294933"/>
    </source>
</evidence>
<evidence type="ECO:0000256" key="1">
    <source>
        <dbReference type="SAM" id="MobiDB-lite"/>
    </source>
</evidence>
<keyword evidence="3" id="KW-1185">Reference proteome</keyword>
<gene>
    <name evidence="2" type="ORF">BD410DRAFT_182700</name>
</gene>
<evidence type="ECO:0000313" key="2">
    <source>
        <dbReference type="EMBL" id="TDL22916.1"/>
    </source>
</evidence>
<reference evidence="2 3" key="1">
    <citation type="submission" date="2018-06" db="EMBL/GenBank/DDBJ databases">
        <title>A transcriptomic atlas of mushroom development highlights an independent origin of complex multicellularity.</title>
        <authorList>
            <consortium name="DOE Joint Genome Institute"/>
            <person name="Krizsan K."/>
            <person name="Almasi E."/>
            <person name="Merenyi Z."/>
            <person name="Sahu N."/>
            <person name="Viragh M."/>
            <person name="Koszo T."/>
            <person name="Mondo S."/>
            <person name="Kiss B."/>
            <person name="Balint B."/>
            <person name="Kues U."/>
            <person name="Barry K."/>
            <person name="Hegedus J.C."/>
            <person name="Henrissat B."/>
            <person name="Johnson J."/>
            <person name="Lipzen A."/>
            <person name="Ohm R."/>
            <person name="Nagy I."/>
            <person name="Pangilinan J."/>
            <person name="Yan J."/>
            <person name="Xiong Y."/>
            <person name="Grigoriev I.V."/>
            <person name="Hibbett D.S."/>
            <person name="Nagy L.G."/>
        </authorList>
    </citation>
    <scope>NUCLEOTIDE SEQUENCE [LARGE SCALE GENOMIC DNA]</scope>
    <source>
        <strain evidence="2 3">SZMC22713</strain>
    </source>
</reference>
<dbReference type="Proteomes" id="UP000294933">
    <property type="component" value="Unassembled WGS sequence"/>
</dbReference>
<protein>
    <submittedName>
        <fullName evidence="2">Uncharacterized protein</fullName>
    </submittedName>
</protein>
<sequence length="66" mass="7236">MGKHNAINSNNEPRNASATENTTLHKVKVLKAMKSIGSRQPPSVFVFLSCMYHAIDGHRRLSSEAG</sequence>